<comment type="caution">
    <text evidence="2">The sequence shown here is derived from an EMBL/GenBank/DDBJ whole genome shotgun (WGS) entry which is preliminary data.</text>
</comment>
<dbReference type="STRING" id="56216.A0A1A6GE48"/>
<sequence length="80" mass="9375">MDSACLLGKWPNRLPSPLLSRKRRHSRALSPALQNHPKELRPTQRCFLGCCFLPFCVRSCMDVRHSCPVCQQELFYHHRL</sequence>
<dbReference type="Pfam" id="PF10601">
    <property type="entry name" value="zf-LITAF-like"/>
    <property type="match status" value="1"/>
</dbReference>
<evidence type="ECO:0000259" key="1">
    <source>
        <dbReference type="PROSITE" id="PS51837"/>
    </source>
</evidence>
<organism evidence="2 3">
    <name type="scientific">Neotoma lepida</name>
    <name type="common">Desert woodrat</name>
    <dbReference type="NCBI Taxonomy" id="56216"/>
    <lineage>
        <taxon>Eukaryota</taxon>
        <taxon>Metazoa</taxon>
        <taxon>Chordata</taxon>
        <taxon>Craniata</taxon>
        <taxon>Vertebrata</taxon>
        <taxon>Euteleostomi</taxon>
        <taxon>Mammalia</taxon>
        <taxon>Eutheria</taxon>
        <taxon>Euarchontoglires</taxon>
        <taxon>Glires</taxon>
        <taxon>Rodentia</taxon>
        <taxon>Myomorpha</taxon>
        <taxon>Muroidea</taxon>
        <taxon>Cricetidae</taxon>
        <taxon>Neotominae</taxon>
        <taxon>Neotoma</taxon>
    </lineage>
</organism>
<proteinExistence type="predicted"/>
<dbReference type="Proteomes" id="UP000092124">
    <property type="component" value="Unassembled WGS sequence"/>
</dbReference>
<evidence type="ECO:0000313" key="2">
    <source>
        <dbReference type="EMBL" id="OBS64030.1"/>
    </source>
</evidence>
<dbReference type="EMBL" id="LZPO01097466">
    <property type="protein sequence ID" value="OBS64030.1"/>
    <property type="molecule type" value="Genomic_DNA"/>
</dbReference>
<name>A0A1A6GE48_NEOLE</name>
<evidence type="ECO:0000313" key="3">
    <source>
        <dbReference type="Proteomes" id="UP000092124"/>
    </source>
</evidence>
<dbReference type="InterPro" id="IPR006629">
    <property type="entry name" value="LITAF"/>
</dbReference>
<accession>A0A1A6GE48</accession>
<keyword evidence="3" id="KW-1185">Reference proteome</keyword>
<reference evidence="2 3" key="1">
    <citation type="submission" date="2016-06" db="EMBL/GenBank/DDBJ databases">
        <title>The Draft Genome Sequence and Annotation of the Desert Woodrat Neotoma lepida.</title>
        <authorList>
            <person name="Campbell M."/>
            <person name="Oakeson K.F."/>
            <person name="Yandell M."/>
            <person name="Halpert J.R."/>
            <person name="Dearing D."/>
        </authorList>
    </citation>
    <scope>NUCLEOTIDE SEQUENCE [LARGE SCALE GENOMIC DNA]</scope>
    <source>
        <strain evidence="2">417</strain>
        <tissue evidence="2">Liver</tissue>
    </source>
</reference>
<dbReference type="OrthoDB" id="4713066at2759"/>
<dbReference type="PROSITE" id="PS51837">
    <property type="entry name" value="LITAF"/>
    <property type="match status" value="1"/>
</dbReference>
<gene>
    <name evidence="2" type="ORF">A6R68_07434</name>
</gene>
<dbReference type="AlphaFoldDB" id="A0A1A6GE48"/>
<feature type="domain" description="LITAF" evidence="1">
    <location>
        <begin position="1"/>
        <end position="79"/>
    </location>
</feature>
<protein>
    <recommendedName>
        <fullName evidence="1">LITAF domain-containing protein</fullName>
    </recommendedName>
</protein>